<evidence type="ECO:0000259" key="2">
    <source>
        <dbReference type="PROSITE" id="PS50966"/>
    </source>
</evidence>
<name>A0AAE3GSJ7_9CYAN</name>
<dbReference type="GO" id="GO:0008270">
    <property type="term" value="F:zinc ion binding"/>
    <property type="evidence" value="ECO:0007669"/>
    <property type="project" value="UniProtKB-KW"/>
</dbReference>
<protein>
    <submittedName>
        <fullName evidence="3">SWIM zinc finger family protein</fullName>
    </submittedName>
</protein>
<keyword evidence="4" id="KW-1185">Reference proteome</keyword>
<dbReference type="InterPro" id="IPR007527">
    <property type="entry name" value="Znf_SWIM"/>
</dbReference>
<dbReference type="AlphaFoldDB" id="A0AAE3GSJ7"/>
<evidence type="ECO:0000256" key="1">
    <source>
        <dbReference type="PROSITE-ProRule" id="PRU00325"/>
    </source>
</evidence>
<feature type="domain" description="SWIM-type" evidence="2">
    <location>
        <begin position="56"/>
        <end position="87"/>
    </location>
</feature>
<keyword evidence="1" id="KW-0479">Metal-binding</keyword>
<reference evidence="3" key="1">
    <citation type="submission" date="2022-06" db="EMBL/GenBank/DDBJ databases">
        <title>New cyanobacteria of genus Symplocastrum in benthos of Lake Baikal.</title>
        <authorList>
            <person name="Sorokovikova E."/>
            <person name="Tikhonova I."/>
            <person name="Krasnopeev A."/>
            <person name="Evseev P."/>
            <person name="Gladkikh A."/>
            <person name="Belykh O."/>
        </authorList>
    </citation>
    <scope>NUCLEOTIDE SEQUENCE</scope>
    <source>
        <strain evidence="3">BBK-W-15</strain>
    </source>
</reference>
<organism evidence="3 4">
    <name type="scientific">Limnofasciculus baicalensis BBK-W-15</name>
    <dbReference type="NCBI Taxonomy" id="2699891"/>
    <lineage>
        <taxon>Bacteria</taxon>
        <taxon>Bacillati</taxon>
        <taxon>Cyanobacteriota</taxon>
        <taxon>Cyanophyceae</taxon>
        <taxon>Coleofasciculales</taxon>
        <taxon>Coleofasciculaceae</taxon>
        <taxon>Limnofasciculus</taxon>
        <taxon>Limnofasciculus baicalensis</taxon>
    </lineage>
</organism>
<keyword evidence="1" id="KW-0862">Zinc</keyword>
<evidence type="ECO:0000313" key="3">
    <source>
        <dbReference type="EMBL" id="MCP2729925.1"/>
    </source>
</evidence>
<comment type="caution">
    <text evidence="3">The sequence shown here is derived from an EMBL/GenBank/DDBJ whole genome shotgun (WGS) entry which is preliminary data.</text>
</comment>
<dbReference type="EMBL" id="JAMZMM010000154">
    <property type="protein sequence ID" value="MCP2729925.1"/>
    <property type="molecule type" value="Genomic_DNA"/>
</dbReference>
<evidence type="ECO:0000313" key="4">
    <source>
        <dbReference type="Proteomes" id="UP001204953"/>
    </source>
</evidence>
<dbReference type="Proteomes" id="UP001204953">
    <property type="component" value="Unassembled WGS sequence"/>
</dbReference>
<proteinExistence type="predicted"/>
<keyword evidence="1" id="KW-0863">Zinc-finger</keyword>
<dbReference type="RefSeq" id="WP_254012698.1">
    <property type="nucleotide sequence ID" value="NZ_JAMZMM010000154.1"/>
</dbReference>
<sequence length="437" mass="50087">MLIPWTAEQILALAPDTTFVKDAIDLATLRKWHEIGTNDKVVWGKYQGIEKHPCQTQIDLGETAFKCTCATDKIPCQHSLALYLLLVKNPNIFTHNQPPDWVQDWIESRRQKQAKKAEAETIVDPVSQAKRAAKREENVTAGIEELDYWLRDLVRGGLATLSQQDKSFWETTAARMVDNQARLLARQIRIMSNINPTDTAWTEELLKGLGILYLLLEGFKRRTTLSPESQADILTRIDWEFDKQLAHGISLHDRWLVLGERIEEINGEKDLLEASTWLWGWESKRFALILQSTHISKPLERSLFPGTCFEGEIVFFKSAYPLRAIVKQHHSPLTPISYIPGEKTINAALFEYTKALSSQPWIDRFPLSLQAIIPQQYKNGWALRDSTNNILPITPKFEQGWQLLAISGGHPINVFGEWNYNCFLPLSAWAEDYFISF</sequence>
<dbReference type="PROSITE" id="PS50966">
    <property type="entry name" value="ZF_SWIM"/>
    <property type="match status" value="1"/>
</dbReference>
<accession>A0AAE3GSJ7</accession>
<gene>
    <name evidence="3" type="ORF">NJ959_15940</name>
</gene>